<protein>
    <recommendedName>
        <fullName evidence="11">Transient receptor ion channel domain-containing protein</fullName>
    </recommendedName>
</protein>
<dbReference type="InterPro" id="IPR013555">
    <property type="entry name" value="TRP_dom"/>
</dbReference>
<evidence type="ECO:0000259" key="11">
    <source>
        <dbReference type="SMART" id="SM01420"/>
    </source>
</evidence>
<dbReference type="Pfam" id="PF08344">
    <property type="entry name" value="TRP_2"/>
    <property type="match status" value="1"/>
</dbReference>
<keyword evidence="3 10" id="KW-0812">Transmembrane</keyword>
<feature type="transmembrane region" description="Helical" evidence="10">
    <location>
        <begin position="630"/>
        <end position="654"/>
    </location>
</feature>
<reference evidence="12" key="1">
    <citation type="submission" date="2018-11" db="EMBL/GenBank/DDBJ databases">
        <authorList>
            <person name="Alioto T."/>
            <person name="Alioto T."/>
        </authorList>
    </citation>
    <scope>NUCLEOTIDE SEQUENCE</scope>
</reference>
<evidence type="ECO:0000256" key="9">
    <source>
        <dbReference type="ARBA" id="ARBA00023303"/>
    </source>
</evidence>
<dbReference type="PRINTS" id="PR01097">
    <property type="entry name" value="TRNSRECEPTRP"/>
</dbReference>
<comment type="subcellular location">
    <subcellularLocation>
        <location evidence="1">Membrane</location>
        <topology evidence="1">Multi-pass membrane protein</topology>
    </subcellularLocation>
</comment>
<dbReference type="GO" id="GO:0034703">
    <property type="term" value="C:cation channel complex"/>
    <property type="evidence" value="ECO:0007669"/>
    <property type="project" value="TreeGrafter"/>
</dbReference>
<dbReference type="GO" id="GO:0070679">
    <property type="term" value="F:inositol 1,4,5 trisphosphate binding"/>
    <property type="evidence" value="ECO:0007669"/>
    <property type="project" value="TreeGrafter"/>
</dbReference>
<feature type="transmembrane region" description="Helical" evidence="10">
    <location>
        <begin position="549"/>
        <end position="571"/>
    </location>
</feature>
<dbReference type="SUPFAM" id="SSF48403">
    <property type="entry name" value="Ankyrin repeat"/>
    <property type="match status" value="1"/>
</dbReference>
<keyword evidence="2" id="KW-0813">Transport</keyword>
<comment type="caution">
    <text evidence="12">The sequence shown here is derived from an EMBL/GenBank/DDBJ whole genome shotgun (WGS) entry which is preliminary data.</text>
</comment>
<proteinExistence type="predicted"/>
<evidence type="ECO:0000256" key="5">
    <source>
        <dbReference type="ARBA" id="ARBA00022989"/>
    </source>
</evidence>
<feature type="transmembrane region" description="Helical" evidence="10">
    <location>
        <begin position="425"/>
        <end position="445"/>
    </location>
</feature>
<dbReference type="SMART" id="SM01420">
    <property type="entry name" value="TRP_2"/>
    <property type="match status" value="1"/>
</dbReference>
<dbReference type="Pfam" id="PF00520">
    <property type="entry name" value="Ion_trans"/>
    <property type="match status" value="1"/>
</dbReference>
<gene>
    <name evidence="12" type="ORF">MGAL_10B087775</name>
</gene>
<keyword evidence="5 10" id="KW-1133">Transmembrane helix</keyword>
<feature type="transmembrane region" description="Helical" evidence="10">
    <location>
        <begin position="314"/>
        <end position="336"/>
    </location>
</feature>
<dbReference type="Proteomes" id="UP000596742">
    <property type="component" value="Unassembled WGS sequence"/>
</dbReference>
<evidence type="ECO:0000256" key="7">
    <source>
        <dbReference type="ARBA" id="ARBA00023065"/>
    </source>
</evidence>
<evidence type="ECO:0000256" key="6">
    <source>
        <dbReference type="ARBA" id="ARBA00023043"/>
    </source>
</evidence>
<dbReference type="GO" id="GO:0015279">
    <property type="term" value="F:store-operated calcium channel activity"/>
    <property type="evidence" value="ECO:0007669"/>
    <property type="project" value="TreeGrafter"/>
</dbReference>
<evidence type="ECO:0000256" key="1">
    <source>
        <dbReference type="ARBA" id="ARBA00004141"/>
    </source>
</evidence>
<keyword evidence="7" id="KW-0406">Ion transport</keyword>
<evidence type="ECO:0000256" key="10">
    <source>
        <dbReference type="SAM" id="Phobius"/>
    </source>
</evidence>
<evidence type="ECO:0000256" key="3">
    <source>
        <dbReference type="ARBA" id="ARBA00022692"/>
    </source>
</evidence>
<keyword evidence="4" id="KW-0677">Repeat</keyword>
<feature type="domain" description="Transient receptor ion channel" evidence="11">
    <location>
        <begin position="188"/>
        <end position="250"/>
    </location>
</feature>
<dbReference type="GO" id="GO:0051480">
    <property type="term" value="P:regulation of cytosolic calcium ion concentration"/>
    <property type="evidence" value="ECO:0007669"/>
    <property type="project" value="TreeGrafter"/>
</dbReference>
<name>A0A8B6D9U3_MYTGA</name>
<dbReference type="GO" id="GO:0005886">
    <property type="term" value="C:plasma membrane"/>
    <property type="evidence" value="ECO:0007669"/>
    <property type="project" value="TreeGrafter"/>
</dbReference>
<keyword evidence="8 10" id="KW-0472">Membrane</keyword>
<dbReference type="InterPro" id="IPR002153">
    <property type="entry name" value="TRPC_channel"/>
</dbReference>
<evidence type="ECO:0000256" key="4">
    <source>
        <dbReference type="ARBA" id="ARBA00022737"/>
    </source>
</evidence>
<keyword evidence="9" id="KW-0407">Ion channel</keyword>
<dbReference type="InterPro" id="IPR005821">
    <property type="entry name" value="Ion_trans_dom"/>
</dbReference>
<accession>A0A8B6D9U3</accession>
<feature type="transmembrane region" description="Helical" evidence="10">
    <location>
        <begin position="352"/>
        <end position="373"/>
    </location>
</feature>
<keyword evidence="13" id="KW-1185">Reference proteome</keyword>
<dbReference type="InterPro" id="IPR036770">
    <property type="entry name" value="Ankyrin_rpt-contain_sf"/>
</dbReference>
<dbReference type="PANTHER" id="PTHR10117:SF54">
    <property type="entry name" value="TRANSIENT RECEPTOR POTENTIAL-GAMMA PROTEIN"/>
    <property type="match status" value="1"/>
</dbReference>
<organism evidence="12 13">
    <name type="scientific">Mytilus galloprovincialis</name>
    <name type="common">Mediterranean mussel</name>
    <dbReference type="NCBI Taxonomy" id="29158"/>
    <lineage>
        <taxon>Eukaryota</taxon>
        <taxon>Metazoa</taxon>
        <taxon>Spiralia</taxon>
        <taxon>Lophotrochozoa</taxon>
        <taxon>Mollusca</taxon>
        <taxon>Bivalvia</taxon>
        <taxon>Autobranchia</taxon>
        <taxon>Pteriomorphia</taxon>
        <taxon>Mytilida</taxon>
        <taxon>Mytiloidea</taxon>
        <taxon>Mytilidae</taxon>
        <taxon>Mytilinae</taxon>
        <taxon>Mytilus</taxon>
    </lineage>
</organism>
<evidence type="ECO:0000256" key="8">
    <source>
        <dbReference type="ARBA" id="ARBA00023136"/>
    </source>
</evidence>
<dbReference type="PANTHER" id="PTHR10117">
    <property type="entry name" value="TRANSIENT RECEPTOR POTENTIAL CHANNEL"/>
    <property type="match status" value="1"/>
</dbReference>
<keyword evidence="6" id="KW-0040">ANK repeat</keyword>
<dbReference type="Gene3D" id="1.25.40.20">
    <property type="entry name" value="Ankyrin repeat-containing domain"/>
    <property type="match status" value="1"/>
</dbReference>
<feature type="transmembrane region" description="Helical" evidence="10">
    <location>
        <begin position="385"/>
        <end position="405"/>
    </location>
</feature>
<evidence type="ECO:0000256" key="2">
    <source>
        <dbReference type="ARBA" id="ARBA00022448"/>
    </source>
</evidence>
<dbReference type="OrthoDB" id="2373987at2759"/>
<dbReference type="AlphaFoldDB" id="A0A8B6D9U3"/>
<sequence length="889" mass="101510">MTEKHNKDDKSTVKVLAERLQPGLNENERQLLSASELGDEEIVKQLIDRSEASAEVLDFQGRSALDLAIIAEDESLTSYLIRKVSDKLIHQGLLCAVEQQRTQICELLLKNSMYDLTSSDRQASEHLNLISITENGTTKNVHPKNTKSKVRIMLKEALMRASIKNNFQIVQIIMLKGICLEIPHDYFCSCKHCFGDRHNDYLGFCNRRLDTFRALASPAYISLTEEDPVLACFQLSKKFRHQKQIETEYQQIYDELGNQCEQFTLDLLDECRSSEEVKVLLSSSFVAHEKCQAQVSEIWFKGLQAMRYLNRFQYLLLSIPIGMVLLPILSVVYIVAPWSKVTVLLNTPSTRFLSYTCSYLSFLFLTVVAKLHYSDMWISLACDNTPTSAYILITLIFVWILGWIWEEMKQVWSSGIEDYAGSVWNIIDSFMLMFLLASFTLDIVVPIKVADAFTTNPLPLNVTGEQVNLSTLLHCYVTGEVDEVDVCPSVSYSVGVSWEPSWIPDPELISDILFSFGIILSISRISFIMPANETFGTILVSFYRTFTDLMKLCGMFLLILLAFSCGLAALYAAHRCQTTTFKGFRATLFMLVWSLFGFGPGEAPELNKDAPMSSLTNNPSRNVYTENLGYLLYGTYVFAALIVLMNLLIAVMSVTFEEVQDKRDVEWKFMRTELWLSFIEPGCPVAPPFNIIPTPKTIMKFVSCIKNCLCRCGCKSELKRTSMFKKKTDDPCNVRKVVICSLVRRYILHAEREKVEDDDDATEDKLRRLIELVASKIEGRLDDIENRLNTVDTSIGDVNKGANEIFSLQKTDMGLTEKLIEAQENYKKLMHKNWEENTMFYERKLEEINEMKDEKLRLVALGKMTEAERINDEMLAKLMTEFVPKTTLK</sequence>
<evidence type="ECO:0000313" key="12">
    <source>
        <dbReference type="EMBL" id="VDI15639.1"/>
    </source>
</evidence>
<evidence type="ECO:0000313" key="13">
    <source>
        <dbReference type="Proteomes" id="UP000596742"/>
    </source>
</evidence>
<dbReference type="EMBL" id="UYJE01002998">
    <property type="protein sequence ID" value="VDI15639.1"/>
    <property type="molecule type" value="Genomic_DNA"/>
</dbReference>